<evidence type="ECO:0000256" key="3">
    <source>
        <dbReference type="ARBA" id="ARBA00022538"/>
    </source>
</evidence>
<keyword evidence="14" id="KW-1185">Reference proteome</keyword>
<evidence type="ECO:0000259" key="12">
    <source>
        <dbReference type="Pfam" id="PF23256"/>
    </source>
</evidence>
<evidence type="ECO:0000256" key="10">
    <source>
        <dbReference type="SAM" id="Phobius"/>
    </source>
</evidence>
<protein>
    <submittedName>
        <fullName evidence="15">Cation/H(+) antiporter 4-like</fullName>
    </submittedName>
</protein>
<keyword evidence="8 10" id="KW-0472">Membrane</keyword>
<dbReference type="InterPro" id="IPR057291">
    <property type="entry name" value="CHX17_2nd"/>
</dbReference>
<dbReference type="GeneID" id="101496863"/>
<feature type="transmembrane region" description="Helical" evidence="10">
    <location>
        <begin position="259"/>
        <end position="284"/>
    </location>
</feature>
<evidence type="ECO:0000313" key="15">
    <source>
        <dbReference type="RefSeq" id="XP_012567719.1"/>
    </source>
</evidence>
<dbReference type="InterPro" id="IPR050794">
    <property type="entry name" value="CPA2_transporter"/>
</dbReference>
<evidence type="ECO:0000313" key="14">
    <source>
        <dbReference type="Proteomes" id="UP000087171"/>
    </source>
</evidence>
<evidence type="ECO:0000256" key="9">
    <source>
        <dbReference type="ARBA" id="ARBA00038341"/>
    </source>
</evidence>
<dbReference type="InterPro" id="IPR006153">
    <property type="entry name" value="Cation/H_exchanger_TM"/>
</dbReference>
<gene>
    <name evidence="15" type="primary">LOC101496863</name>
</gene>
<dbReference type="GO" id="GO:0015297">
    <property type="term" value="F:antiporter activity"/>
    <property type="evidence" value="ECO:0007669"/>
    <property type="project" value="InterPro"/>
</dbReference>
<dbReference type="KEGG" id="cam:101496863"/>
<evidence type="ECO:0000256" key="7">
    <source>
        <dbReference type="ARBA" id="ARBA00023065"/>
    </source>
</evidence>
<reference evidence="15" key="1">
    <citation type="submission" date="2025-08" db="UniProtKB">
        <authorList>
            <consortium name="RefSeq"/>
        </authorList>
    </citation>
    <scope>IDENTIFICATION</scope>
    <source>
        <tissue evidence="15">Etiolated seedlings</tissue>
    </source>
</reference>
<dbReference type="PaxDb" id="3827-XP_004516707.1"/>
<keyword evidence="6 10" id="KW-1133">Transmembrane helix</keyword>
<feature type="transmembrane region" description="Helical" evidence="10">
    <location>
        <begin position="225"/>
        <end position="247"/>
    </location>
</feature>
<feature type="domain" description="Cation/H+ exchanger transmembrane" evidence="11">
    <location>
        <begin position="94"/>
        <end position="462"/>
    </location>
</feature>
<dbReference type="GO" id="GO:0006885">
    <property type="term" value="P:regulation of pH"/>
    <property type="evidence" value="ECO:0007669"/>
    <property type="project" value="TreeGrafter"/>
</dbReference>
<dbReference type="GO" id="GO:0012505">
    <property type="term" value="C:endomembrane system"/>
    <property type="evidence" value="ECO:0007669"/>
    <property type="project" value="TreeGrafter"/>
</dbReference>
<evidence type="ECO:0000256" key="2">
    <source>
        <dbReference type="ARBA" id="ARBA00022448"/>
    </source>
</evidence>
<dbReference type="Pfam" id="PF00999">
    <property type="entry name" value="Na_H_Exchanger"/>
    <property type="match status" value="1"/>
</dbReference>
<dbReference type="GO" id="GO:0016020">
    <property type="term" value="C:membrane"/>
    <property type="evidence" value="ECO:0007669"/>
    <property type="project" value="UniProtKB-SubCell"/>
</dbReference>
<evidence type="ECO:0000256" key="6">
    <source>
        <dbReference type="ARBA" id="ARBA00022989"/>
    </source>
</evidence>
<name>A0A1S3DX23_CICAR</name>
<dbReference type="Gene3D" id="1.20.1530.20">
    <property type="match status" value="1"/>
</dbReference>
<keyword evidence="2" id="KW-0813">Transport</keyword>
<keyword evidence="5" id="KW-0630">Potassium</keyword>
<dbReference type="InterPro" id="IPR057290">
    <property type="entry name" value="CHX17_C"/>
</dbReference>
<accession>A0A1S3DX23</accession>
<feature type="transmembrane region" description="Helical" evidence="10">
    <location>
        <begin position="447"/>
        <end position="470"/>
    </location>
</feature>
<dbReference type="InterPro" id="IPR038770">
    <property type="entry name" value="Na+/solute_symporter_sf"/>
</dbReference>
<dbReference type="Pfam" id="PF23256">
    <property type="entry name" value="CHX17_2nd"/>
    <property type="match status" value="1"/>
</dbReference>
<comment type="subcellular location">
    <subcellularLocation>
        <location evidence="1">Membrane</location>
        <topology evidence="1">Multi-pass membrane protein</topology>
    </subcellularLocation>
</comment>
<comment type="similarity">
    <text evidence="9">Belongs to the monovalent cation:proton antiporter 2 (CPA2) transporter (TC 2.A.37) family. CHX (TC 2.A.37.4) subfamily.</text>
</comment>
<evidence type="ECO:0000256" key="1">
    <source>
        <dbReference type="ARBA" id="ARBA00004141"/>
    </source>
</evidence>
<evidence type="ECO:0000259" key="11">
    <source>
        <dbReference type="Pfam" id="PF00999"/>
    </source>
</evidence>
<dbReference type="GO" id="GO:1902600">
    <property type="term" value="P:proton transmembrane transport"/>
    <property type="evidence" value="ECO:0007669"/>
    <property type="project" value="InterPro"/>
</dbReference>
<evidence type="ECO:0000256" key="4">
    <source>
        <dbReference type="ARBA" id="ARBA00022692"/>
    </source>
</evidence>
<feature type="transmembrane region" description="Helical" evidence="10">
    <location>
        <begin position="416"/>
        <end position="435"/>
    </location>
</feature>
<dbReference type="Proteomes" id="UP000087171">
    <property type="component" value="Unplaced"/>
</dbReference>
<dbReference type="PANTHER" id="PTHR32468:SF17">
    <property type="entry name" value="CATION_H(+) ANTIPORTER 4"/>
    <property type="match status" value="1"/>
</dbReference>
<dbReference type="GO" id="GO:0006813">
    <property type="term" value="P:potassium ion transport"/>
    <property type="evidence" value="ECO:0007669"/>
    <property type="project" value="UniProtKB-KW"/>
</dbReference>
<feature type="transmembrane region" description="Helical" evidence="10">
    <location>
        <begin position="192"/>
        <end position="213"/>
    </location>
</feature>
<feature type="transmembrane region" description="Helical" evidence="10">
    <location>
        <begin position="296"/>
        <end position="326"/>
    </location>
</feature>
<dbReference type="PANTHER" id="PTHR32468">
    <property type="entry name" value="CATION/H + ANTIPORTER"/>
    <property type="match status" value="1"/>
</dbReference>
<dbReference type="AlphaFoldDB" id="A0A1S3DX23"/>
<feature type="transmembrane region" description="Helical" evidence="10">
    <location>
        <begin position="384"/>
        <end position="404"/>
    </location>
</feature>
<evidence type="ECO:0000256" key="5">
    <source>
        <dbReference type="ARBA" id="ARBA00022958"/>
    </source>
</evidence>
<keyword evidence="3" id="KW-0633">Potassium transport</keyword>
<feature type="domain" description="Cation/H(+) antiporter central" evidence="12">
    <location>
        <begin position="524"/>
        <end position="651"/>
    </location>
</feature>
<organism evidence="14 15">
    <name type="scientific">Cicer arietinum</name>
    <name type="common">Chickpea</name>
    <name type="synonym">Garbanzo</name>
    <dbReference type="NCBI Taxonomy" id="3827"/>
    <lineage>
        <taxon>Eukaryota</taxon>
        <taxon>Viridiplantae</taxon>
        <taxon>Streptophyta</taxon>
        <taxon>Embryophyta</taxon>
        <taxon>Tracheophyta</taxon>
        <taxon>Spermatophyta</taxon>
        <taxon>Magnoliopsida</taxon>
        <taxon>eudicotyledons</taxon>
        <taxon>Gunneridae</taxon>
        <taxon>Pentapetalae</taxon>
        <taxon>rosids</taxon>
        <taxon>fabids</taxon>
        <taxon>Fabales</taxon>
        <taxon>Fabaceae</taxon>
        <taxon>Papilionoideae</taxon>
        <taxon>50 kb inversion clade</taxon>
        <taxon>NPAAA clade</taxon>
        <taxon>Hologalegina</taxon>
        <taxon>IRL clade</taxon>
        <taxon>Cicereae</taxon>
        <taxon>Cicer</taxon>
    </lineage>
</organism>
<feature type="transmembrane region" description="Helical" evidence="10">
    <location>
        <begin position="126"/>
        <end position="144"/>
    </location>
</feature>
<dbReference type="OrthoDB" id="1938353at2759"/>
<dbReference type="eggNOG" id="KOG1650">
    <property type="taxonomic scope" value="Eukaryota"/>
</dbReference>
<dbReference type="RefSeq" id="XP_012567719.1">
    <property type="nucleotide sequence ID" value="XM_012712265.1"/>
</dbReference>
<keyword evidence="4 10" id="KW-0812">Transmembrane</keyword>
<keyword evidence="7" id="KW-0406">Ion transport</keyword>
<feature type="transmembrane region" description="Helical" evidence="10">
    <location>
        <begin position="164"/>
        <end position="180"/>
    </location>
</feature>
<dbReference type="Pfam" id="PF23259">
    <property type="entry name" value="CHX17_C"/>
    <property type="match status" value="1"/>
</dbReference>
<proteinExistence type="inferred from homology"/>
<evidence type="ECO:0000256" key="8">
    <source>
        <dbReference type="ARBA" id="ARBA00023136"/>
    </source>
</evidence>
<feature type="transmembrane region" description="Helical" evidence="10">
    <location>
        <begin position="45"/>
        <end position="68"/>
    </location>
</feature>
<evidence type="ECO:0000259" key="13">
    <source>
        <dbReference type="Pfam" id="PF23259"/>
    </source>
</evidence>
<feature type="domain" description="Cation/H(+) antiporter C-terminal" evidence="13">
    <location>
        <begin position="665"/>
        <end position="809"/>
    </location>
</feature>
<sequence>MSSKHNKTDFNFRTCIYLPPRVNSQEPWCVTDNGDRILVNSLPVLQMQMCLIFFGTLLFKSILCRIGISKFTSMSIVLKKLRVALNITKWDNDVVQLNVGLILANTFNAHWTLRMKTIFFFDSQQNLGLVSVFGYMLFLFYIGVKTDMSVVHKTRSGATNIGSLAIMAPFLCGMAVLNLYSSKYLTNDQIKILGVIIGLFCMTPFPVISSVLSDLKILNSELGRIGQSASLVSEIFSVFLASTLTFAKLYAEYGLSKALVCMAAAILFVLLVMFVIRPAMFWIIKQTPEGSHVSDNYVYSILIMTLLSSYATYRFGFFVLFGPFVFGLAIPEGPPLGTAIINKIDTFVNGVFMPLFVTTCTMRVDLKDFLRWRNELDGSVDDFMVQTLIVIVVSFVTKFIACMIPPLRSEMPLNDAISLSLIMSGKGIVEMAAFTLVRDTIGIPDNIFALLMICIVLNTTLVPLLLGYVYDPTKKYTGYTKRNICDLKSNTELRVLACIHRTDNIPATINFLEATYPTKQNPICTYVLQLIELVGRASPIFICHQLQKKKKSNSNSSVAEKLVELFESFEKEFDGCLVVNTFTAISPSEMMYDDICTLALDKFTSLIVLPFHRKWSSDGNSIELEDELLRDLNFRVLERAPCSVGVLIERAQMTHIFSLETPYKVCLFFIGGKDDREALFLTKRMTKNPHVKLTVVRFLTVDDCDSKGCWESILDNELLSEIKTESKIGDVYVKYVEERGKDGPQTALIVRSLVNEFDLIVVGRQAGIETSQTSGLLQWSEYPELGVLGDLLASTDAGGKASVFVIQQQRTAMDI</sequence>